<keyword evidence="5" id="KW-0378">Hydrolase</keyword>
<dbReference type="SUPFAM" id="SSF48150">
    <property type="entry name" value="DNA-glycosylase"/>
    <property type="match status" value="1"/>
</dbReference>
<comment type="similarity">
    <text evidence="2">Belongs to the type-1 OGG1 family.</text>
</comment>
<keyword evidence="4" id="KW-0227">DNA damage</keyword>
<dbReference type="VEuPathDB" id="VectorBase:ASTEI20_044243"/>
<evidence type="ECO:0000256" key="3">
    <source>
        <dbReference type="ARBA" id="ARBA00012720"/>
    </source>
</evidence>
<dbReference type="Gene3D" id="1.10.1670.10">
    <property type="entry name" value="Helix-hairpin-Helix base-excision DNA repair enzymes (C-terminal)"/>
    <property type="match status" value="1"/>
</dbReference>
<name>A0A182YJX6_ANOST</name>
<dbReference type="GO" id="GO:0005634">
    <property type="term" value="C:nucleus"/>
    <property type="evidence" value="ECO:0007669"/>
    <property type="project" value="UniProtKB-SubCell"/>
</dbReference>
<keyword evidence="16" id="KW-1185">Reference proteome</keyword>
<evidence type="ECO:0000256" key="10">
    <source>
        <dbReference type="ARBA" id="ARBA00023295"/>
    </source>
</evidence>
<sequence length="379" mass="43671">MSAAIKWRSLLCDSNQLQLKATLLGGQSFRWKARNPNELDQKQNEFIGVFANIVWILRQTERELQYRIVGEQSYPNGANRDVTKATVHEQTSATVKNLAQVRLKVSEPAEYANGGELLYPVSYYEQLLSIYFRLDVDLEHYYQQWIKCHEHFASSATKFYAVRQLDQDPVENLFCFICSQNNHIARISDMVEKLCRNYGEKICDYEGTSYYNFPSVASLAEATVEEKLRELGFGYRAKYIQRSADKILQLGDLDWFRQLCQLDYKAAHKELLSLPGIGPKVADCICLMSLGHLQAIPVDTHVFQLAKHYLPTLAKSQNVTDRQYVTVADKFREIYGPYAGWAQTVLFCSDLRQFRQRGTDDGEGQENSNKPRKKQKKKV</sequence>
<evidence type="ECO:0000256" key="8">
    <source>
        <dbReference type="ARBA" id="ARBA00023242"/>
    </source>
</evidence>
<feature type="domain" description="HhH-GPD" evidence="14">
    <location>
        <begin position="178"/>
        <end position="344"/>
    </location>
</feature>
<dbReference type="InterPro" id="IPR012904">
    <property type="entry name" value="OGG_N"/>
</dbReference>
<keyword evidence="8" id="KW-0539">Nucleus</keyword>
<dbReference type="VEuPathDB" id="VectorBase:ASTEI08762"/>
<evidence type="ECO:0000256" key="13">
    <source>
        <dbReference type="SAM" id="MobiDB-lite"/>
    </source>
</evidence>
<dbReference type="GO" id="GO:0034039">
    <property type="term" value="F:8-oxo-7,8-dihydroguanine DNA N-glycosylase activity"/>
    <property type="evidence" value="ECO:0007669"/>
    <property type="project" value="TreeGrafter"/>
</dbReference>
<dbReference type="PANTHER" id="PTHR10242">
    <property type="entry name" value="8-OXOGUANINE DNA GLYCOSYLASE"/>
    <property type="match status" value="1"/>
</dbReference>
<keyword evidence="7" id="KW-0456">Lyase</keyword>
<evidence type="ECO:0000313" key="16">
    <source>
        <dbReference type="Proteomes" id="UP000076408"/>
    </source>
</evidence>
<dbReference type="CTD" id="4968"/>
<evidence type="ECO:0000256" key="6">
    <source>
        <dbReference type="ARBA" id="ARBA00023204"/>
    </source>
</evidence>
<dbReference type="EnsemblMetazoa" id="ASTEI08762-RA">
    <property type="protein sequence ID" value="ASTEI08762-PA"/>
    <property type="gene ID" value="ASTEI08762"/>
</dbReference>
<protein>
    <recommendedName>
        <fullName evidence="12">N-glycosylase/DNA lyase</fullName>
        <ecNumber evidence="3">4.2.99.18</ecNumber>
    </recommendedName>
</protein>
<evidence type="ECO:0000256" key="4">
    <source>
        <dbReference type="ARBA" id="ARBA00022763"/>
    </source>
</evidence>
<dbReference type="Pfam" id="PF00730">
    <property type="entry name" value="HhH-GPD"/>
    <property type="match status" value="1"/>
</dbReference>
<dbReference type="GeneID" id="118506669"/>
<dbReference type="InterPro" id="IPR011257">
    <property type="entry name" value="DNA_glycosylase"/>
</dbReference>
<dbReference type="GO" id="GO:0003684">
    <property type="term" value="F:damaged DNA binding"/>
    <property type="evidence" value="ECO:0007669"/>
    <property type="project" value="InterPro"/>
</dbReference>
<dbReference type="RefSeq" id="XP_035899998.1">
    <property type="nucleotide sequence ID" value="XM_036044105.1"/>
</dbReference>
<dbReference type="GO" id="GO:0140078">
    <property type="term" value="F:class I DNA-(apurinic or apyrimidinic site) endonuclease activity"/>
    <property type="evidence" value="ECO:0007669"/>
    <property type="project" value="UniProtKB-EC"/>
</dbReference>
<dbReference type="VEuPathDB" id="VectorBase:ASTE009869"/>
<evidence type="ECO:0000256" key="7">
    <source>
        <dbReference type="ARBA" id="ARBA00023239"/>
    </source>
</evidence>
<dbReference type="InterPro" id="IPR023170">
    <property type="entry name" value="HhH_base_excis_C"/>
</dbReference>
<accession>A0A182YJX6</accession>
<dbReference type="InterPro" id="IPR052054">
    <property type="entry name" value="Oxidative_DNA_repair_enzyme"/>
</dbReference>
<evidence type="ECO:0000256" key="2">
    <source>
        <dbReference type="ARBA" id="ARBA00010679"/>
    </source>
</evidence>
<evidence type="ECO:0000256" key="9">
    <source>
        <dbReference type="ARBA" id="ARBA00023268"/>
    </source>
</evidence>
<evidence type="ECO:0000256" key="1">
    <source>
        <dbReference type="ARBA" id="ARBA00004123"/>
    </source>
</evidence>
<evidence type="ECO:0000256" key="12">
    <source>
        <dbReference type="ARBA" id="ARBA00073127"/>
    </source>
</evidence>
<comment type="catalytic activity">
    <reaction evidence="11">
        <text>2'-deoxyribonucleotide-(2'-deoxyribose 5'-phosphate)-2'-deoxyribonucleotide-DNA = a 3'-end 2'-deoxyribonucleotide-(2,3-dehydro-2,3-deoxyribose 5'-phosphate)-DNA + a 5'-end 5'-phospho-2'-deoxyribonucleoside-DNA + H(+)</text>
        <dbReference type="Rhea" id="RHEA:66592"/>
        <dbReference type="Rhea" id="RHEA-COMP:13180"/>
        <dbReference type="Rhea" id="RHEA-COMP:16897"/>
        <dbReference type="Rhea" id="RHEA-COMP:17067"/>
        <dbReference type="ChEBI" id="CHEBI:15378"/>
        <dbReference type="ChEBI" id="CHEBI:136412"/>
        <dbReference type="ChEBI" id="CHEBI:157695"/>
        <dbReference type="ChEBI" id="CHEBI:167181"/>
        <dbReference type="EC" id="4.2.99.18"/>
    </reaction>
</comment>
<keyword evidence="9" id="KW-0511">Multifunctional enzyme</keyword>
<dbReference type="SMART" id="SM00478">
    <property type="entry name" value="ENDO3c"/>
    <property type="match status" value="1"/>
</dbReference>
<dbReference type="OrthoDB" id="238681at2759"/>
<comment type="subcellular location">
    <subcellularLocation>
        <location evidence="1">Nucleus</location>
    </subcellularLocation>
</comment>
<dbReference type="FunFam" id="1.10.340.30:FF:000029">
    <property type="entry name" value="AGAP001854-PA"/>
    <property type="match status" value="1"/>
</dbReference>
<dbReference type="Pfam" id="PF07934">
    <property type="entry name" value="OGG_N"/>
    <property type="match status" value="1"/>
</dbReference>
<dbReference type="GO" id="GO:0006289">
    <property type="term" value="P:nucleotide-excision repair"/>
    <property type="evidence" value="ECO:0007669"/>
    <property type="project" value="InterPro"/>
</dbReference>
<dbReference type="KEGG" id="aste:118506669"/>
<dbReference type="EC" id="4.2.99.18" evidence="3"/>
<dbReference type="PANTHER" id="PTHR10242:SF2">
    <property type="entry name" value="N-GLYCOSYLASE_DNA LYASE"/>
    <property type="match status" value="1"/>
</dbReference>
<keyword evidence="6" id="KW-0234">DNA repair</keyword>
<evidence type="ECO:0000259" key="14">
    <source>
        <dbReference type="SMART" id="SM00478"/>
    </source>
</evidence>
<organism evidence="15 16">
    <name type="scientific">Anopheles stephensi</name>
    <name type="common">Indo-Pakistan malaria mosquito</name>
    <dbReference type="NCBI Taxonomy" id="30069"/>
    <lineage>
        <taxon>Eukaryota</taxon>
        <taxon>Metazoa</taxon>
        <taxon>Ecdysozoa</taxon>
        <taxon>Arthropoda</taxon>
        <taxon>Hexapoda</taxon>
        <taxon>Insecta</taxon>
        <taxon>Pterygota</taxon>
        <taxon>Neoptera</taxon>
        <taxon>Endopterygota</taxon>
        <taxon>Diptera</taxon>
        <taxon>Nematocera</taxon>
        <taxon>Culicoidea</taxon>
        <taxon>Culicidae</taxon>
        <taxon>Anophelinae</taxon>
        <taxon>Anopheles</taxon>
    </lineage>
</organism>
<dbReference type="Gene3D" id="3.30.310.40">
    <property type="match status" value="1"/>
</dbReference>
<dbReference type="InterPro" id="IPR003265">
    <property type="entry name" value="HhH-GPD_domain"/>
</dbReference>
<reference evidence="16" key="1">
    <citation type="journal article" date="2014" name="Genome Biol.">
        <title>Genome analysis of a major urban malaria vector mosquito, Anopheles stephensi.</title>
        <authorList>
            <person name="Jiang X."/>
            <person name="Peery A."/>
            <person name="Hall A.B."/>
            <person name="Sharma A."/>
            <person name="Chen X.G."/>
            <person name="Waterhouse R.M."/>
            <person name="Komissarov A."/>
            <person name="Riehle M.M."/>
            <person name="Shouche Y."/>
            <person name="Sharakhova M.V."/>
            <person name="Lawson D."/>
            <person name="Pakpour N."/>
            <person name="Arensburger P."/>
            <person name="Davidson V.L."/>
            <person name="Eiglmeier K."/>
            <person name="Emrich S."/>
            <person name="George P."/>
            <person name="Kennedy R.C."/>
            <person name="Mane S.P."/>
            <person name="Maslen G."/>
            <person name="Oringanje C."/>
            <person name="Qi Y."/>
            <person name="Settlage R."/>
            <person name="Tojo M."/>
            <person name="Tubio J.M."/>
            <person name="Unger M.F."/>
            <person name="Wang B."/>
            <person name="Vernick K.D."/>
            <person name="Ribeiro J.M."/>
            <person name="James A.A."/>
            <person name="Michel K."/>
            <person name="Riehle M.A."/>
            <person name="Luckhart S."/>
            <person name="Sharakhov I.V."/>
            <person name="Tu Z."/>
        </authorList>
    </citation>
    <scope>NUCLEOTIDE SEQUENCE [LARGE SCALE GENOMIC DNA]</scope>
    <source>
        <strain evidence="16">Indian</strain>
    </source>
</reference>
<feature type="region of interest" description="Disordered" evidence="13">
    <location>
        <begin position="357"/>
        <end position="379"/>
    </location>
</feature>
<evidence type="ECO:0000256" key="11">
    <source>
        <dbReference type="ARBA" id="ARBA00044632"/>
    </source>
</evidence>
<evidence type="ECO:0000256" key="5">
    <source>
        <dbReference type="ARBA" id="ARBA00022801"/>
    </source>
</evidence>
<feature type="compositionally biased region" description="Basic residues" evidence="13">
    <location>
        <begin position="370"/>
        <end position="379"/>
    </location>
</feature>
<dbReference type="GO" id="GO:0006285">
    <property type="term" value="P:base-excision repair, AP site formation"/>
    <property type="evidence" value="ECO:0007669"/>
    <property type="project" value="TreeGrafter"/>
</dbReference>
<dbReference type="AlphaFoldDB" id="A0A182YJX6"/>
<dbReference type="STRING" id="30069.A0A182YJX6"/>
<dbReference type="SUPFAM" id="SSF55945">
    <property type="entry name" value="TATA-box binding protein-like"/>
    <property type="match status" value="1"/>
</dbReference>
<evidence type="ECO:0000313" key="15">
    <source>
        <dbReference type="EnsemblMetazoa" id="ASTEI08762-PA"/>
    </source>
</evidence>
<reference evidence="15" key="2">
    <citation type="submission" date="2020-05" db="UniProtKB">
        <authorList>
            <consortium name="EnsemblMetazoa"/>
        </authorList>
    </citation>
    <scope>IDENTIFICATION</scope>
    <source>
        <strain evidence="15">Indian</strain>
    </source>
</reference>
<proteinExistence type="inferred from homology"/>
<dbReference type="Gene3D" id="1.10.340.30">
    <property type="entry name" value="Hypothetical protein, domain 2"/>
    <property type="match status" value="1"/>
</dbReference>
<dbReference type="FunFam" id="1.10.1670.10:FF:000005">
    <property type="entry name" value="N-glycosylase/DNA lyase OGG1"/>
    <property type="match status" value="1"/>
</dbReference>
<dbReference type="CDD" id="cd00056">
    <property type="entry name" value="ENDO3c"/>
    <property type="match status" value="1"/>
</dbReference>
<dbReference type="Proteomes" id="UP000076408">
    <property type="component" value="Unassembled WGS sequence"/>
</dbReference>
<keyword evidence="10" id="KW-0326">Glycosidase</keyword>
<dbReference type="OMA" id="GYAQEYL"/>